<evidence type="ECO:0000256" key="1">
    <source>
        <dbReference type="SAM" id="MobiDB-lite"/>
    </source>
</evidence>
<feature type="compositionally biased region" description="Basic residues" evidence="1">
    <location>
        <begin position="1186"/>
        <end position="1201"/>
    </location>
</feature>
<protein>
    <recommendedName>
        <fullName evidence="2">C2H2-type domain-containing protein</fullName>
    </recommendedName>
</protein>
<dbReference type="InterPro" id="IPR013087">
    <property type="entry name" value="Znf_C2H2_type"/>
</dbReference>
<feature type="region of interest" description="Disordered" evidence="1">
    <location>
        <begin position="787"/>
        <end position="1129"/>
    </location>
</feature>
<sequence length="1201" mass="131923">MVQVQVPGTCLLCGQNTKFLSSHFAQTHSTHSFFPRGARCPCGHVASVLDLRKHQDATPLCRLKYRDDATPPPREVPPPSKVVVELPSPRTADWRRQYSHANALLRKREREAIETVTARELPLEQERRREQALHDLRTRDPTQYSRTAAYVLLDDAYGSQPKRTPSEASTYTPSGDEREAHGGGTDSSSSSSFTSGSESSAEDTDANPSARRRRALNKRALHRAPGRSASTGRRRASPPGAVDDFSDDSDLFNRDEYDYDVNAAAVDDAGAASDGPEVINLVDSSDEEDSGRRRPGLTPSVHSQPATSARAAKKVDEYCSMCMKVYGTPKELYMHMNKVHDQMHISEDDFTSKKLFACPCGRVCTLRGLTRHRELTCTLSEAARKRDAVSGLEARRRALYDVPAPGAGTTGDDGAGGGGAVHRNASGNRRRSGTCNICNKHMDDLYWHMREHNQQGRHLVPGDVTAEHFEVCRCGKIRGLTKMAQIMHDKFCPYGGPDSRSPVSAHPKPVEPRRPAVLQTAPDKHFGRCNICKREVNDVYQHLRNYSNRRLKPKHITCDTMQICRCGKPKALTEVGLRMHDARGCPYAAGKDSSPDSAPETEAERGADPPADVVIRYPSGNKKYPGTCNICDRHCTDLYMHVFKSHSNRRLRPGDITCDTLVICRCGKTRGLTERAVEIHNRTCKYAGRPAPPPAPTRLPVAAAVASPSTVAPPNDARGGTCNICRTTVRWLYNHVKDVHAGEVLRPGDITADSWMVCKCGKMHGVTEGAIRKHATSCRLAGGLRLPQASKSTESPSDIERPAKRPCRSESDTASDPEDREPPKDVSVDEEGGPTFAPGPDLTSPLSSPAAGALDDESSDAELASVRERAKGKRRGPATTSEAEAFEVEDEEGLTRVSASSRQKLLASHSHLATSGIEDVAEDEEGWPEPSTRSSQRKDLIPNSVDEDATPSRVKRPRTSRIRDPDDSVTEEESRPTGKRLSKDTVDLLMKRRQYREEHSDSPDGPVEGGDYRPKKKAKKSAKKSEKEIAKGSKQTARKTSRDRRWEAEAERSMSARGESPVPEHVSPRRRVLTRTPAFSVADSDEPASRVASPNVPAVATVTTGDRAARSGPSWAAHNSPPADIEKDAEETEEILTTQSTMPSPRIEVRIKSIKTLPVKNAVKKSVKPQTSSTRMRLSGIDIPPHPKKKEKKRPRHSVPA</sequence>
<feature type="compositionally biased region" description="Basic and acidic residues" evidence="1">
    <location>
        <begin position="798"/>
        <end position="811"/>
    </location>
</feature>
<organism evidence="3 4">
    <name type="scientific">Trichosporon asahii var. asahii (strain ATCC 90039 / CBS 2479 / JCM 2466 / KCTC 7840 / NBRC 103889/ NCYC 2677 / UAMH 7654)</name>
    <name type="common">Yeast</name>
    <dbReference type="NCBI Taxonomy" id="1186058"/>
    <lineage>
        <taxon>Eukaryota</taxon>
        <taxon>Fungi</taxon>
        <taxon>Dikarya</taxon>
        <taxon>Basidiomycota</taxon>
        <taxon>Agaricomycotina</taxon>
        <taxon>Tremellomycetes</taxon>
        <taxon>Trichosporonales</taxon>
        <taxon>Trichosporonaceae</taxon>
        <taxon>Trichosporon</taxon>
    </lineage>
</organism>
<feature type="region of interest" description="Disordered" evidence="1">
    <location>
        <begin position="155"/>
        <end position="249"/>
    </location>
</feature>
<dbReference type="AlphaFoldDB" id="J5Q6K5"/>
<feature type="compositionally biased region" description="Polar residues" evidence="1">
    <location>
        <begin position="161"/>
        <end position="173"/>
    </location>
</feature>
<dbReference type="Proteomes" id="UP000002748">
    <property type="component" value="Unassembled WGS sequence"/>
</dbReference>
<feature type="region of interest" description="Disordered" evidence="1">
    <location>
        <begin position="268"/>
        <end position="310"/>
    </location>
</feature>
<reference evidence="3 4" key="1">
    <citation type="journal article" date="2012" name="Eukaryot. Cell">
        <title>Draft genome sequence of CBS 2479, the standard type strain of Trichosporon asahii.</title>
        <authorList>
            <person name="Yang R.Y."/>
            <person name="Li H.T."/>
            <person name="Zhu H."/>
            <person name="Zhou G.P."/>
            <person name="Wang M."/>
            <person name="Wang L."/>
        </authorList>
    </citation>
    <scope>NUCLEOTIDE SEQUENCE [LARGE SCALE GENOMIC DNA]</scope>
    <source>
        <strain evidence="4">ATCC 90039 / CBS 2479 / JCM 2466 / KCTC 7840 / NCYC 2677 / UAMH 7654</strain>
    </source>
</reference>
<dbReference type="KEGG" id="tasa:A1Q1_05897"/>
<evidence type="ECO:0000313" key="4">
    <source>
        <dbReference type="Proteomes" id="UP000002748"/>
    </source>
</evidence>
<accession>J5Q6K5</accession>
<feature type="compositionally biased region" description="Gly residues" evidence="1">
    <location>
        <begin position="408"/>
        <end position="420"/>
    </location>
</feature>
<dbReference type="EMBL" id="ALBS01000322">
    <property type="protein sequence ID" value="EJT45748.1"/>
    <property type="molecule type" value="Genomic_DNA"/>
</dbReference>
<comment type="caution">
    <text evidence="3">The sequence shown here is derived from an EMBL/GenBank/DDBJ whole genome shotgun (WGS) entry which is preliminary data.</text>
</comment>
<feature type="region of interest" description="Disordered" evidence="1">
    <location>
        <begin position="587"/>
        <end position="611"/>
    </location>
</feature>
<dbReference type="HOGENOM" id="CLU_271710_0_0_1"/>
<feature type="compositionally biased region" description="Low complexity" evidence="1">
    <location>
        <begin position="186"/>
        <end position="199"/>
    </location>
</feature>
<dbReference type="PROSITE" id="PS00028">
    <property type="entry name" value="ZINC_FINGER_C2H2_1"/>
    <property type="match status" value="1"/>
</dbReference>
<dbReference type="VEuPathDB" id="FungiDB:A1Q1_05897"/>
<feature type="domain" description="C2H2-type" evidence="2">
    <location>
        <begin position="319"/>
        <end position="340"/>
    </location>
</feature>
<dbReference type="RefSeq" id="XP_014176581.1">
    <property type="nucleotide sequence ID" value="XM_014321106.1"/>
</dbReference>
<feature type="region of interest" description="Disordered" evidence="1">
    <location>
        <begin position="1162"/>
        <end position="1201"/>
    </location>
</feature>
<evidence type="ECO:0000259" key="2">
    <source>
        <dbReference type="PROSITE" id="PS00028"/>
    </source>
</evidence>
<feature type="compositionally biased region" description="Basic and acidic residues" evidence="1">
    <location>
        <begin position="1043"/>
        <end position="1054"/>
    </location>
</feature>
<feature type="compositionally biased region" description="Basic residues" evidence="1">
    <location>
        <begin position="210"/>
        <end position="225"/>
    </location>
</feature>
<gene>
    <name evidence="3" type="ORF">A1Q1_05897</name>
</gene>
<feature type="region of interest" description="Disordered" evidence="1">
    <location>
        <begin position="403"/>
        <end position="427"/>
    </location>
</feature>
<dbReference type="GeneID" id="25989409"/>
<dbReference type="SMART" id="SM00355">
    <property type="entry name" value="ZnF_C2H2"/>
    <property type="match status" value="4"/>
</dbReference>
<name>J5Q6K5_TRIAS</name>
<feature type="compositionally biased region" description="Basic and acidic residues" evidence="1">
    <location>
        <begin position="961"/>
        <end position="1002"/>
    </location>
</feature>
<proteinExistence type="predicted"/>
<evidence type="ECO:0000313" key="3">
    <source>
        <dbReference type="EMBL" id="EJT45748.1"/>
    </source>
</evidence>